<sequence>MDLKVELTGATTNAERVGGQEVQKVDMFVAHFSRPALTYDGFIVPETRSRMKNHDYTLFTQTRHVTNVTFLVQVAVEKSTRVACAKADEVIENFLCTAKHASGHTKERISYELDTVTQRYVHRLVQDSQRIAGKRTWKQKLSKFGIKSSRIYRRKQPKSCSPLTNSRESATTLLVHLRRLGDIFSELTILTLLPIWM</sequence>
<gene>
    <name evidence="1" type="ORF">PsorP6_016809</name>
</gene>
<accession>A0ACC0WEI7</accession>
<name>A0ACC0WEI7_9STRA</name>
<dbReference type="Proteomes" id="UP001163321">
    <property type="component" value="Chromosome 2"/>
</dbReference>
<dbReference type="EMBL" id="CM047581">
    <property type="protein sequence ID" value="KAI9916474.1"/>
    <property type="molecule type" value="Genomic_DNA"/>
</dbReference>
<evidence type="ECO:0000313" key="2">
    <source>
        <dbReference type="Proteomes" id="UP001163321"/>
    </source>
</evidence>
<organism evidence="1 2">
    <name type="scientific">Peronosclerospora sorghi</name>
    <dbReference type="NCBI Taxonomy" id="230839"/>
    <lineage>
        <taxon>Eukaryota</taxon>
        <taxon>Sar</taxon>
        <taxon>Stramenopiles</taxon>
        <taxon>Oomycota</taxon>
        <taxon>Peronosporomycetes</taxon>
        <taxon>Peronosporales</taxon>
        <taxon>Peronosporaceae</taxon>
        <taxon>Peronosclerospora</taxon>
    </lineage>
</organism>
<protein>
    <submittedName>
        <fullName evidence="1">Uncharacterized protein</fullName>
    </submittedName>
</protein>
<evidence type="ECO:0000313" key="1">
    <source>
        <dbReference type="EMBL" id="KAI9916474.1"/>
    </source>
</evidence>
<keyword evidence="2" id="KW-1185">Reference proteome</keyword>
<proteinExistence type="predicted"/>
<reference evidence="1 2" key="1">
    <citation type="journal article" date="2022" name="bioRxiv">
        <title>The genome of the oomycete Peronosclerospora sorghi, a cosmopolitan pathogen of maize and sorghum, is inflated with dispersed pseudogenes.</title>
        <authorList>
            <person name="Fletcher K."/>
            <person name="Martin F."/>
            <person name="Isakeit T."/>
            <person name="Cavanaugh K."/>
            <person name="Magill C."/>
            <person name="Michelmore R."/>
        </authorList>
    </citation>
    <scope>NUCLEOTIDE SEQUENCE [LARGE SCALE GENOMIC DNA]</scope>
    <source>
        <strain evidence="1">P6</strain>
    </source>
</reference>
<comment type="caution">
    <text evidence="1">The sequence shown here is derived from an EMBL/GenBank/DDBJ whole genome shotgun (WGS) entry which is preliminary data.</text>
</comment>